<sequence length="463" mass="51812">MDQDAGAAQNMRRDYLIQTATLQTQSSSGGSPGPQDDEEKSAMDLMATNICHLQVMDVFNDTEQITAYLPAYMHSCNHPAINYAELIAGGVYGKVYGSSAGLCAKVFTSRNAFLQEFVMADLASLAREQYRNEMSTLCMQFYMGACIHCSAIWYPRYNGSLENFRDLSYDHIPALAREFSGLKSAIEFLNKKCGIFHGDVSPDNILVEQDGSETSVIKTLILTDLGTSAIHSGNRFKSVTLLDSSTNAIMYNVQNFRNPFLVCKDDVKPMCILRRCYLLRQHAGGFNIMQMGEEHVDQKMALIIDSSALLQVLLAMLSRIMEMSNERTYESWLSETVDNNTSIYYLHLLAPKLVLLNILSHIWHTNLDVGVNSSGVLASGQLPADHSAVLQHSCFTFEREFETLIFEPFLEDLDNEGLKQIFLELLAFDYFDPVGRNEQQRNGLFAQSDAPGTNAQHGNWRAS</sequence>
<feature type="compositionally biased region" description="Polar residues" evidence="1">
    <location>
        <begin position="450"/>
        <end position="463"/>
    </location>
</feature>
<dbReference type="RefSeq" id="YP_009042014.1">
    <property type="nucleotide sequence ID" value="NC_024303.1"/>
</dbReference>
<evidence type="ECO:0000256" key="1">
    <source>
        <dbReference type="SAM" id="MobiDB-lite"/>
    </source>
</evidence>
<proteinExistence type="predicted"/>
<dbReference type="GO" id="GO:0004672">
    <property type="term" value="F:protein kinase activity"/>
    <property type="evidence" value="ECO:0007669"/>
    <property type="project" value="InterPro"/>
</dbReference>
<dbReference type="Gene3D" id="1.10.510.10">
    <property type="entry name" value="Transferase(Phosphotransferase) domain 1"/>
    <property type="match status" value="1"/>
</dbReference>
<reference evidence="2 3" key="1">
    <citation type="journal article" date="2014" name="J. Gen. Virol.">
        <title>Novel gammaherpesvirus functions encoded by bovine herpesvirus 6 (bovine lymphotropic virus).</title>
        <authorList>
            <person name="Jia J."/>
            <person name="Delhon G."/>
            <person name="Tulman E.R."/>
            <person name="Diel D.G."/>
            <person name="Osorio F.A."/>
            <person name="Wen X."/>
            <person name="Kutish G.F."/>
            <person name="Rock D.L."/>
        </authorList>
    </citation>
    <scope>NUCLEOTIDE SEQUENCE [LARGE SCALE GENOMIC DNA]</scope>
    <source>
        <strain evidence="2">Pennsylvania 47</strain>
    </source>
</reference>
<keyword evidence="2" id="KW-0418">Kinase</keyword>
<feature type="region of interest" description="Disordered" evidence="1">
    <location>
        <begin position="444"/>
        <end position="463"/>
    </location>
</feature>
<evidence type="ECO:0000313" key="2">
    <source>
        <dbReference type="EMBL" id="AIB03190.1"/>
    </source>
</evidence>
<accession>A0A060D3P6</accession>
<name>A0A060D3P6_9GAMA</name>
<dbReference type="InterPro" id="IPR011009">
    <property type="entry name" value="Kinase-like_dom_sf"/>
</dbReference>
<dbReference type="KEGG" id="vg:19620169"/>
<keyword evidence="2" id="KW-0808">Transferase</keyword>
<dbReference type="GeneID" id="19620169"/>
<dbReference type="SUPFAM" id="SSF56112">
    <property type="entry name" value="Protein kinase-like (PK-like)"/>
    <property type="match status" value="1"/>
</dbReference>
<dbReference type="Proteomes" id="UP000121539">
    <property type="component" value="Segment"/>
</dbReference>
<dbReference type="EMBL" id="KJ705001">
    <property type="protein sequence ID" value="AIB03190.1"/>
    <property type="molecule type" value="Genomic_DNA"/>
</dbReference>
<dbReference type="PROSITE" id="PS00109">
    <property type="entry name" value="PROTEIN_KINASE_TYR"/>
    <property type="match status" value="1"/>
</dbReference>
<dbReference type="OrthoDB" id="7740at10239"/>
<protein>
    <submittedName>
        <fullName evidence="2">Putative tyrosine kinase</fullName>
    </submittedName>
</protein>
<organism evidence="2 3">
    <name type="scientific">Bovine gammaherpesvirus 6</name>
    <dbReference type="NCBI Taxonomy" id="1504288"/>
    <lineage>
        <taxon>Viruses</taxon>
        <taxon>Duplodnaviria</taxon>
        <taxon>Heunggongvirae</taxon>
        <taxon>Peploviricota</taxon>
        <taxon>Herviviricetes</taxon>
        <taxon>Herpesvirales</taxon>
        <taxon>Orthoherpesviridae</taxon>
        <taxon>Gammaherpesvirinae</taxon>
        <taxon>Macavirus</taxon>
        <taxon>Macavirus bovinegamma6</taxon>
    </lineage>
</organism>
<evidence type="ECO:0000313" key="3">
    <source>
        <dbReference type="Proteomes" id="UP000121539"/>
    </source>
</evidence>
<dbReference type="InterPro" id="IPR008266">
    <property type="entry name" value="Tyr_kinase_AS"/>
</dbReference>
<keyword evidence="3" id="KW-1185">Reference proteome</keyword>
<gene>
    <name evidence="2" type="ORF">BoHV6ORF36</name>
</gene>